<dbReference type="PANTHER" id="PTHR33567:SF3">
    <property type="entry name" value="CHROMATE ION TRANSPORTER (EUROFUNG)"/>
    <property type="match status" value="1"/>
</dbReference>
<evidence type="ECO:0000256" key="7">
    <source>
        <dbReference type="SAM" id="Phobius"/>
    </source>
</evidence>
<dbReference type="InterPro" id="IPR003370">
    <property type="entry name" value="Chromate_transpt"/>
</dbReference>
<dbReference type="GO" id="GO:0005886">
    <property type="term" value="C:plasma membrane"/>
    <property type="evidence" value="ECO:0007669"/>
    <property type="project" value="UniProtKB-SubCell"/>
</dbReference>
<evidence type="ECO:0000256" key="6">
    <source>
        <dbReference type="ARBA" id="ARBA00023136"/>
    </source>
</evidence>
<evidence type="ECO:0000256" key="4">
    <source>
        <dbReference type="ARBA" id="ARBA00022692"/>
    </source>
</evidence>
<dbReference type="NCBIfam" id="TIGR00937">
    <property type="entry name" value="2A51"/>
    <property type="match status" value="1"/>
</dbReference>
<feature type="transmembrane region" description="Helical" evidence="7">
    <location>
        <begin position="188"/>
        <end position="207"/>
    </location>
</feature>
<organism evidence="8 9">
    <name type="scientific">Litoribrevibacter albus</name>
    <dbReference type="NCBI Taxonomy" id="1473156"/>
    <lineage>
        <taxon>Bacteria</taxon>
        <taxon>Pseudomonadati</taxon>
        <taxon>Pseudomonadota</taxon>
        <taxon>Gammaproteobacteria</taxon>
        <taxon>Oceanospirillales</taxon>
        <taxon>Oceanospirillaceae</taxon>
        <taxon>Litoribrevibacter</taxon>
    </lineage>
</organism>
<dbReference type="PANTHER" id="PTHR33567">
    <property type="entry name" value="CHROMATE ION TRANSPORTER (EUROFUNG)"/>
    <property type="match status" value="1"/>
</dbReference>
<keyword evidence="6 7" id="KW-0472">Membrane</keyword>
<keyword evidence="3" id="KW-1003">Cell membrane</keyword>
<evidence type="ECO:0000313" key="8">
    <source>
        <dbReference type="EMBL" id="GLQ30153.1"/>
    </source>
</evidence>
<name>A0AA37S8K7_9GAMM</name>
<evidence type="ECO:0000256" key="2">
    <source>
        <dbReference type="ARBA" id="ARBA00005262"/>
    </source>
</evidence>
<dbReference type="Pfam" id="PF02417">
    <property type="entry name" value="Chromate_transp"/>
    <property type="match status" value="2"/>
</dbReference>
<evidence type="ECO:0000256" key="3">
    <source>
        <dbReference type="ARBA" id="ARBA00022475"/>
    </source>
</evidence>
<evidence type="ECO:0000256" key="5">
    <source>
        <dbReference type="ARBA" id="ARBA00022989"/>
    </source>
</evidence>
<feature type="transmembrane region" description="Helical" evidence="7">
    <location>
        <begin position="363"/>
        <end position="388"/>
    </location>
</feature>
<feature type="transmembrane region" description="Helical" evidence="7">
    <location>
        <begin position="292"/>
        <end position="314"/>
    </location>
</feature>
<comment type="similarity">
    <text evidence="2">Belongs to the chromate ion transporter (CHR) (TC 2.A.51) family.</text>
</comment>
<dbReference type="InterPro" id="IPR014047">
    <property type="entry name" value="Chr_Tranpt_l_chain"/>
</dbReference>
<dbReference type="GO" id="GO:0015109">
    <property type="term" value="F:chromate transmembrane transporter activity"/>
    <property type="evidence" value="ECO:0007669"/>
    <property type="project" value="InterPro"/>
</dbReference>
<keyword evidence="9" id="KW-1185">Reference proteome</keyword>
<feature type="transmembrane region" description="Helical" evidence="7">
    <location>
        <begin position="321"/>
        <end position="343"/>
    </location>
</feature>
<dbReference type="RefSeq" id="WP_284378686.1">
    <property type="nucleotide sequence ID" value="NZ_BSNM01000003.1"/>
</dbReference>
<reference evidence="8" key="2">
    <citation type="submission" date="2023-01" db="EMBL/GenBank/DDBJ databases">
        <title>Draft genome sequence of Litoribrevibacter albus strain NBRC 110071.</title>
        <authorList>
            <person name="Sun Q."/>
            <person name="Mori K."/>
        </authorList>
    </citation>
    <scope>NUCLEOTIDE SEQUENCE</scope>
    <source>
        <strain evidence="8">NBRC 110071</strain>
    </source>
</reference>
<evidence type="ECO:0000256" key="1">
    <source>
        <dbReference type="ARBA" id="ARBA00004651"/>
    </source>
</evidence>
<protein>
    <submittedName>
        <fullName evidence="8">Chromate transporter</fullName>
    </submittedName>
</protein>
<feature type="transmembrane region" description="Helical" evidence="7">
    <location>
        <begin position="71"/>
        <end position="96"/>
    </location>
</feature>
<keyword evidence="5 7" id="KW-1133">Transmembrane helix</keyword>
<sequence>MFSLFLIFLRLGVTSFGGPVAHLGYFHREFVVERKWFSEAEYTELLALCHFLPGPASSQVGMAIGYRQAGILGSLIAFLGFTLPSVILMIGAAYVLQHTYDVTWVDGVLHAMKLLAVAVVADAVWGMAKKICITRLKFTITIVTAVTMLLMPGLTSQLLTIGFAGLVGAVALRQGTPPVETLTQRSRLFTFPFLVVFLALLFGLPLLVTSLDTAPLDSHSLAIFDTFYRAGGLVFGGGHVVLPMLQAEPLIAQQVSQEQFLTAYSLAQAVPGPMFTIASYLGYVVGDSWVNGMIATAGIFLPGWLLIIATLSVWPKLKANNYLAGSVQGIVAATVGLLVAALYQPVFSSAVLSASDMAVVLLVWTALSVARLPIWGVVLVTALAGGLVL</sequence>
<comment type="subcellular location">
    <subcellularLocation>
        <location evidence="1">Cell membrane</location>
        <topology evidence="1">Multi-pass membrane protein</topology>
    </subcellularLocation>
</comment>
<gene>
    <name evidence="8" type="ORF">GCM10007876_06310</name>
</gene>
<evidence type="ECO:0000313" key="9">
    <source>
        <dbReference type="Proteomes" id="UP001161389"/>
    </source>
</evidence>
<dbReference type="PIRSF" id="PIRSF004810">
    <property type="entry name" value="ChrA"/>
    <property type="match status" value="1"/>
</dbReference>
<feature type="transmembrane region" description="Helical" evidence="7">
    <location>
        <begin position="266"/>
        <end position="286"/>
    </location>
</feature>
<feature type="transmembrane region" description="Helical" evidence="7">
    <location>
        <begin position="158"/>
        <end position="176"/>
    </location>
</feature>
<keyword evidence="4 7" id="KW-0812">Transmembrane</keyword>
<dbReference type="Proteomes" id="UP001161389">
    <property type="component" value="Unassembled WGS sequence"/>
</dbReference>
<dbReference type="AlphaFoldDB" id="A0AA37S8K7"/>
<feature type="transmembrane region" description="Helical" evidence="7">
    <location>
        <begin position="108"/>
        <end position="128"/>
    </location>
</feature>
<proteinExistence type="inferred from homology"/>
<accession>A0AA37S8K7</accession>
<dbReference type="EMBL" id="BSNM01000003">
    <property type="protein sequence ID" value="GLQ30153.1"/>
    <property type="molecule type" value="Genomic_DNA"/>
</dbReference>
<reference evidence="8" key="1">
    <citation type="journal article" date="2014" name="Int. J. Syst. Evol. Microbiol.">
        <title>Complete genome sequence of Corynebacterium casei LMG S-19264T (=DSM 44701T), isolated from a smear-ripened cheese.</title>
        <authorList>
            <consortium name="US DOE Joint Genome Institute (JGI-PGF)"/>
            <person name="Walter F."/>
            <person name="Albersmeier A."/>
            <person name="Kalinowski J."/>
            <person name="Ruckert C."/>
        </authorList>
    </citation>
    <scope>NUCLEOTIDE SEQUENCE</scope>
    <source>
        <strain evidence="8">NBRC 110071</strain>
    </source>
</reference>
<comment type="caution">
    <text evidence="8">The sequence shown here is derived from an EMBL/GenBank/DDBJ whole genome shotgun (WGS) entry which is preliminary data.</text>
</comment>